<dbReference type="EMBL" id="CP081303">
    <property type="protein sequence ID" value="QZE15004.1"/>
    <property type="molecule type" value="Genomic_DNA"/>
</dbReference>
<name>A0AC61NPK0_9BACT</name>
<protein>
    <submittedName>
        <fullName evidence="1">Uncharacterized protein</fullName>
    </submittedName>
</protein>
<accession>A0AC61NPK0</accession>
<proteinExistence type="predicted"/>
<evidence type="ECO:0000313" key="2">
    <source>
        <dbReference type="Proteomes" id="UP000826212"/>
    </source>
</evidence>
<evidence type="ECO:0000313" key="1">
    <source>
        <dbReference type="EMBL" id="QZE15004.1"/>
    </source>
</evidence>
<keyword evidence="2" id="KW-1185">Reference proteome</keyword>
<organism evidence="1 2">
    <name type="scientific">Halosquirtibacter laminarini</name>
    <dbReference type="NCBI Taxonomy" id="3374600"/>
    <lineage>
        <taxon>Bacteria</taxon>
        <taxon>Pseudomonadati</taxon>
        <taxon>Bacteroidota</taxon>
        <taxon>Bacteroidia</taxon>
        <taxon>Marinilabiliales</taxon>
        <taxon>Prolixibacteraceae</taxon>
        <taxon>Halosquirtibacter</taxon>
    </lineage>
</organism>
<sequence>MKKKLHKLQLFSVYLSGVVLLLHMVIPHHHHINSVPDYQSYEYSESVRLEGSVTTSNQHEFCDSLEHMFSELNQKDNRSIALSFLFFPITLLIALVHLLVEGRVMKNRYFIRLKFIIHSPLLSSSLSRRGPPQILSFL</sequence>
<gene>
    <name evidence="1" type="ORF">K4L44_04020</name>
</gene>
<dbReference type="Proteomes" id="UP000826212">
    <property type="component" value="Chromosome"/>
</dbReference>
<reference evidence="1" key="1">
    <citation type="submission" date="2021-08" db="EMBL/GenBank/DDBJ databases">
        <title>Novel anaerobic bacterium isolated from sea squirt in East Sea, Republic of Korea.</title>
        <authorList>
            <person name="Nguyen T.H."/>
            <person name="Li Z."/>
            <person name="Lee Y.-J."/>
            <person name="Ko J."/>
            <person name="Kim S.-G."/>
        </authorList>
    </citation>
    <scope>NUCLEOTIDE SEQUENCE</scope>
    <source>
        <strain evidence="1">KCTC 25031</strain>
    </source>
</reference>